<organism evidence="1 2">
    <name type="scientific">Cercospora zeae-maydis SCOH1-5</name>
    <dbReference type="NCBI Taxonomy" id="717836"/>
    <lineage>
        <taxon>Eukaryota</taxon>
        <taxon>Fungi</taxon>
        <taxon>Dikarya</taxon>
        <taxon>Ascomycota</taxon>
        <taxon>Pezizomycotina</taxon>
        <taxon>Dothideomycetes</taxon>
        <taxon>Dothideomycetidae</taxon>
        <taxon>Mycosphaerellales</taxon>
        <taxon>Mycosphaerellaceae</taxon>
        <taxon>Cercospora</taxon>
    </lineage>
</organism>
<keyword evidence="2" id="KW-1185">Reference proteome</keyword>
<reference evidence="1" key="1">
    <citation type="journal article" date="2020" name="Stud. Mycol.">
        <title>101 Dothideomycetes genomes: a test case for predicting lifestyles and emergence of pathogens.</title>
        <authorList>
            <person name="Haridas S."/>
            <person name="Albert R."/>
            <person name="Binder M."/>
            <person name="Bloem J."/>
            <person name="Labutti K."/>
            <person name="Salamov A."/>
            <person name="Andreopoulos B."/>
            <person name="Baker S."/>
            <person name="Barry K."/>
            <person name="Bills G."/>
            <person name="Bluhm B."/>
            <person name="Cannon C."/>
            <person name="Castanera R."/>
            <person name="Culley D."/>
            <person name="Daum C."/>
            <person name="Ezra D."/>
            <person name="Gonzalez J."/>
            <person name="Henrissat B."/>
            <person name="Kuo A."/>
            <person name="Liang C."/>
            <person name="Lipzen A."/>
            <person name="Lutzoni F."/>
            <person name="Magnuson J."/>
            <person name="Mondo S."/>
            <person name="Nolan M."/>
            <person name="Ohm R."/>
            <person name="Pangilinan J."/>
            <person name="Park H.-J."/>
            <person name="Ramirez L."/>
            <person name="Alfaro M."/>
            <person name="Sun H."/>
            <person name="Tritt A."/>
            <person name="Yoshinaga Y."/>
            <person name="Zwiers L.-H."/>
            <person name="Turgeon B."/>
            <person name="Goodwin S."/>
            <person name="Spatafora J."/>
            <person name="Crous P."/>
            <person name="Grigoriev I."/>
        </authorList>
    </citation>
    <scope>NUCLEOTIDE SEQUENCE</scope>
    <source>
        <strain evidence="1">SCOH1-5</strain>
    </source>
</reference>
<name>A0A6A6FSY6_9PEZI</name>
<sequence length="160" mass="18250">MLNAHFGNMPLYSYPSGSCHRASWVAPPPTSVYWASSSSPPKANRKRVRHRSNKSRRIVRAAAQQVQFQNQLRQQQSTAWTTHPTRYSTFPAWNCNNDHSSISMPPSGHRDLPRTESFHSRDKRMFGGEDDDSVSAMELRGPMLDVVLRLFDGVDYDDEV</sequence>
<dbReference type="Proteomes" id="UP000799539">
    <property type="component" value="Unassembled WGS sequence"/>
</dbReference>
<evidence type="ECO:0000313" key="1">
    <source>
        <dbReference type="EMBL" id="KAF2216489.1"/>
    </source>
</evidence>
<dbReference type="AlphaFoldDB" id="A0A6A6FSY6"/>
<dbReference type="EMBL" id="ML992664">
    <property type="protein sequence ID" value="KAF2216489.1"/>
    <property type="molecule type" value="Genomic_DNA"/>
</dbReference>
<proteinExistence type="predicted"/>
<accession>A0A6A6FSY6</accession>
<dbReference type="OrthoDB" id="4147798at2759"/>
<protein>
    <submittedName>
        <fullName evidence="1">Uncharacterized protein</fullName>
    </submittedName>
</protein>
<evidence type="ECO:0000313" key="2">
    <source>
        <dbReference type="Proteomes" id="UP000799539"/>
    </source>
</evidence>
<gene>
    <name evidence="1" type="ORF">CERZMDRAFT_81585</name>
</gene>